<keyword evidence="5 6" id="KW-0472">Membrane</keyword>
<dbReference type="InterPro" id="IPR001708">
    <property type="entry name" value="YidC/ALB3/OXA1/COX18"/>
</dbReference>
<keyword evidence="4 6" id="KW-1133">Transmembrane helix</keyword>
<keyword evidence="3 6" id="KW-0812">Transmembrane</keyword>
<comment type="subcellular location">
    <subcellularLocation>
        <location evidence="1">Membrane</location>
        <topology evidence="1">Multi-pass membrane protein</topology>
    </subcellularLocation>
</comment>
<organism evidence="7 8">
    <name type="scientific">Russula ochroleuca</name>
    <dbReference type="NCBI Taxonomy" id="152965"/>
    <lineage>
        <taxon>Eukaryota</taxon>
        <taxon>Fungi</taxon>
        <taxon>Dikarya</taxon>
        <taxon>Basidiomycota</taxon>
        <taxon>Agaricomycotina</taxon>
        <taxon>Agaricomycetes</taxon>
        <taxon>Russulales</taxon>
        <taxon>Russulaceae</taxon>
        <taxon>Russula</taxon>
    </lineage>
</organism>
<comment type="caution">
    <text evidence="7">The sequence shown here is derived from an EMBL/GenBank/DDBJ whole genome shotgun (WGS) entry which is preliminary data.</text>
</comment>
<dbReference type="GO" id="GO:0033617">
    <property type="term" value="P:mitochondrial respiratory chain complex IV assembly"/>
    <property type="evidence" value="ECO:0007669"/>
    <property type="project" value="TreeGrafter"/>
</dbReference>
<dbReference type="GO" id="GO:0032979">
    <property type="term" value="P:protein insertion into mitochondrial inner membrane from matrix"/>
    <property type="evidence" value="ECO:0007669"/>
    <property type="project" value="TreeGrafter"/>
</dbReference>
<accession>A0A9P5N2T2</accession>
<evidence type="ECO:0000256" key="4">
    <source>
        <dbReference type="ARBA" id="ARBA00022989"/>
    </source>
</evidence>
<proteinExistence type="inferred from homology"/>
<dbReference type="AlphaFoldDB" id="A0A9P5N2T2"/>
<dbReference type="EMBL" id="WHVB01000003">
    <property type="protein sequence ID" value="KAF8484879.1"/>
    <property type="molecule type" value="Genomic_DNA"/>
</dbReference>
<evidence type="ECO:0000256" key="2">
    <source>
        <dbReference type="ARBA" id="ARBA00009877"/>
    </source>
</evidence>
<evidence type="ECO:0000256" key="3">
    <source>
        <dbReference type="ARBA" id="ARBA00022692"/>
    </source>
</evidence>
<comment type="similarity">
    <text evidence="2">Belongs to the OXA1/ALB3/YidC family.</text>
</comment>
<evidence type="ECO:0000313" key="8">
    <source>
        <dbReference type="Proteomes" id="UP000759537"/>
    </source>
</evidence>
<dbReference type="Proteomes" id="UP000759537">
    <property type="component" value="Unassembled WGS sequence"/>
</dbReference>
<reference evidence="7" key="1">
    <citation type="submission" date="2019-10" db="EMBL/GenBank/DDBJ databases">
        <authorList>
            <consortium name="DOE Joint Genome Institute"/>
            <person name="Kuo A."/>
            <person name="Miyauchi S."/>
            <person name="Kiss E."/>
            <person name="Drula E."/>
            <person name="Kohler A."/>
            <person name="Sanchez-Garcia M."/>
            <person name="Andreopoulos B."/>
            <person name="Barry K.W."/>
            <person name="Bonito G."/>
            <person name="Buee M."/>
            <person name="Carver A."/>
            <person name="Chen C."/>
            <person name="Cichocki N."/>
            <person name="Clum A."/>
            <person name="Culley D."/>
            <person name="Crous P.W."/>
            <person name="Fauchery L."/>
            <person name="Girlanda M."/>
            <person name="Hayes R."/>
            <person name="Keri Z."/>
            <person name="LaButti K."/>
            <person name="Lipzen A."/>
            <person name="Lombard V."/>
            <person name="Magnuson J."/>
            <person name="Maillard F."/>
            <person name="Morin E."/>
            <person name="Murat C."/>
            <person name="Nolan M."/>
            <person name="Ohm R."/>
            <person name="Pangilinan J."/>
            <person name="Pereira M."/>
            <person name="Perotto S."/>
            <person name="Peter M."/>
            <person name="Riley R."/>
            <person name="Sitrit Y."/>
            <person name="Stielow B."/>
            <person name="Szollosi G."/>
            <person name="Zifcakova L."/>
            <person name="Stursova M."/>
            <person name="Spatafora J.W."/>
            <person name="Tedersoo L."/>
            <person name="Vaario L.-M."/>
            <person name="Yamada A."/>
            <person name="Yan M."/>
            <person name="Wang P."/>
            <person name="Xu J."/>
            <person name="Bruns T."/>
            <person name="Baldrian P."/>
            <person name="Vilgalys R."/>
            <person name="Henrissat B."/>
            <person name="Grigoriev I.V."/>
            <person name="Hibbett D."/>
            <person name="Nagy L.G."/>
            <person name="Martin F.M."/>
        </authorList>
    </citation>
    <scope>NUCLEOTIDE SEQUENCE</scope>
    <source>
        <strain evidence="7">Prilba</strain>
    </source>
</reference>
<sequence>MFARKHLGRLTKFRPLSPTQASVGIPGKRHFTSAIQDGFLDLAVALPWPSSFPPYSSTIILLTVVTRLALTVPFSVWAKRRQWRVKEVVIPRLQEARPLVEKQIIHDMRLERVHVSRTKEELRRMFDERVKKAMIARRKELFTEHRCRPFLTMAIPPLTQLPMFVGSSMLLSRLSQPPTVFDSEAFFTLTSLAHTDPTATLPIALGLITLVNVESSRWFVSVEGKERQEQEQRRIAEKRAKGEIVLEPQKIVQSGLRLLSVGRILIGAVVPGSVVLYWVSSATFGLFQSWVFDYWDKQRSNLRRLHQSVPPPGSAKNTDRPAQVFATVLKPKRR</sequence>
<dbReference type="PANTHER" id="PTHR12428">
    <property type="entry name" value="OXA1"/>
    <property type="match status" value="1"/>
</dbReference>
<evidence type="ECO:0000313" key="7">
    <source>
        <dbReference type="EMBL" id="KAF8484879.1"/>
    </source>
</evidence>
<dbReference type="GO" id="GO:0005743">
    <property type="term" value="C:mitochondrial inner membrane"/>
    <property type="evidence" value="ECO:0007669"/>
    <property type="project" value="TreeGrafter"/>
</dbReference>
<evidence type="ECO:0000256" key="1">
    <source>
        <dbReference type="ARBA" id="ARBA00004141"/>
    </source>
</evidence>
<name>A0A9P5N2T2_9AGAM</name>
<gene>
    <name evidence="7" type="ORF">DFH94DRAFT_252003</name>
</gene>
<feature type="transmembrane region" description="Helical" evidence="6">
    <location>
        <begin position="264"/>
        <end position="287"/>
    </location>
</feature>
<dbReference type="GO" id="GO:0032977">
    <property type="term" value="F:membrane insertase activity"/>
    <property type="evidence" value="ECO:0007669"/>
    <property type="project" value="InterPro"/>
</dbReference>
<evidence type="ECO:0000256" key="5">
    <source>
        <dbReference type="ARBA" id="ARBA00023136"/>
    </source>
</evidence>
<evidence type="ECO:0000256" key="6">
    <source>
        <dbReference type="SAM" id="Phobius"/>
    </source>
</evidence>
<dbReference type="PANTHER" id="PTHR12428:SF65">
    <property type="entry name" value="CYTOCHROME C OXIDASE ASSEMBLY PROTEIN COX18, MITOCHONDRIAL"/>
    <property type="match status" value="1"/>
</dbReference>
<protein>
    <submittedName>
        <fullName evidence="7">60Kd inner membrane protein-domain-containing protein</fullName>
    </submittedName>
</protein>
<keyword evidence="8" id="KW-1185">Reference proteome</keyword>
<dbReference type="OrthoDB" id="2436667at2759"/>
<reference evidence="7" key="2">
    <citation type="journal article" date="2020" name="Nat. Commun.">
        <title>Large-scale genome sequencing of mycorrhizal fungi provides insights into the early evolution of symbiotic traits.</title>
        <authorList>
            <person name="Miyauchi S."/>
            <person name="Kiss E."/>
            <person name="Kuo A."/>
            <person name="Drula E."/>
            <person name="Kohler A."/>
            <person name="Sanchez-Garcia M."/>
            <person name="Morin E."/>
            <person name="Andreopoulos B."/>
            <person name="Barry K.W."/>
            <person name="Bonito G."/>
            <person name="Buee M."/>
            <person name="Carver A."/>
            <person name="Chen C."/>
            <person name="Cichocki N."/>
            <person name="Clum A."/>
            <person name="Culley D."/>
            <person name="Crous P.W."/>
            <person name="Fauchery L."/>
            <person name="Girlanda M."/>
            <person name="Hayes R.D."/>
            <person name="Keri Z."/>
            <person name="LaButti K."/>
            <person name="Lipzen A."/>
            <person name="Lombard V."/>
            <person name="Magnuson J."/>
            <person name="Maillard F."/>
            <person name="Murat C."/>
            <person name="Nolan M."/>
            <person name="Ohm R.A."/>
            <person name="Pangilinan J."/>
            <person name="Pereira M.F."/>
            <person name="Perotto S."/>
            <person name="Peter M."/>
            <person name="Pfister S."/>
            <person name="Riley R."/>
            <person name="Sitrit Y."/>
            <person name="Stielow J.B."/>
            <person name="Szollosi G."/>
            <person name="Zifcakova L."/>
            <person name="Stursova M."/>
            <person name="Spatafora J.W."/>
            <person name="Tedersoo L."/>
            <person name="Vaario L.M."/>
            <person name="Yamada A."/>
            <person name="Yan M."/>
            <person name="Wang P."/>
            <person name="Xu J."/>
            <person name="Bruns T."/>
            <person name="Baldrian P."/>
            <person name="Vilgalys R."/>
            <person name="Dunand C."/>
            <person name="Henrissat B."/>
            <person name="Grigoriev I.V."/>
            <person name="Hibbett D."/>
            <person name="Nagy L.G."/>
            <person name="Martin F.M."/>
        </authorList>
    </citation>
    <scope>NUCLEOTIDE SEQUENCE</scope>
    <source>
        <strain evidence="7">Prilba</strain>
    </source>
</reference>